<keyword evidence="6 8" id="KW-1133">Transmembrane helix</keyword>
<feature type="transmembrane region" description="Helical" evidence="8">
    <location>
        <begin position="42"/>
        <end position="61"/>
    </location>
</feature>
<proteinExistence type="inferred from homology"/>
<reference evidence="9 10" key="1">
    <citation type="journal article" date="2014" name="PLoS ONE">
        <title>Global Analysis of Gene Expression Profiles in Physic Nut (Jatropha curcas L.) Seedlings Exposed to Salt Stress.</title>
        <authorList>
            <person name="Zhang L."/>
            <person name="Zhang C."/>
            <person name="Wu P."/>
            <person name="Chen Y."/>
            <person name="Li M."/>
            <person name="Jiang H."/>
            <person name="Wu G."/>
        </authorList>
    </citation>
    <scope>NUCLEOTIDE SEQUENCE [LARGE SCALE GENOMIC DNA]</scope>
    <source>
        <strain evidence="10">cv. GZQX0401</strain>
        <tissue evidence="9">Young leaves</tissue>
    </source>
</reference>
<dbReference type="OrthoDB" id="44756at2759"/>
<keyword evidence="5" id="KW-0256">Endoplasmic reticulum</keyword>
<evidence type="ECO:0000313" key="9">
    <source>
        <dbReference type="EMBL" id="KDP29151.1"/>
    </source>
</evidence>
<evidence type="ECO:0000256" key="1">
    <source>
        <dbReference type="ARBA" id="ARBA00004477"/>
    </source>
</evidence>
<accession>A0A067JYV7</accession>
<comment type="subunit">
    <text evidence="3">Component of the ER membrane protein complex (EMC).</text>
</comment>
<dbReference type="Proteomes" id="UP000027138">
    <property type="component" value="Unassembled WGS sequence"/>
</dbReference>
<evidence type="ECO:0000256" key="4">
    <source>
        <dbReference type="ARBA" id="ARBA00022692"/>
    </source>
</evidence>
<evidence type="ECO:0000256" key="6">
    <source>
        <dbReference type="ARBA" id="ARBA00022989"/>
    </source>
</evidence>
<dbReference type="GO" id="GO:0022890">
    <property type="term" value="F:inorganic cation transmembrane transporter activity"/>
    <property type="evidence" value="ECO:0007669"/>
    <property type="project" value="TreeGrafter"/>
</dbReference>
<evidence type="ECO:0000256" key="2">
    <source>
        <dbReference type="ARBA" id="ARBA00006109"/>
    </source>
</evidence>
<dbReference type="Pfam" id="PF10270">
    <property type="entry name" value="MMgT"/>
    <property type="match status" value="1"/>
</dbReference>
<dbReference type="PANTHER" id="PTHR21181">
    <property type="match status" value="1"/>
</dbReference>
<dbReference type="GO" id="GO:0005886">
    <property type="term" value="C:plasma membrane"/>
    <property type="evidence" value="ECO:0007669"/>
    <property type="project" value="TreeGrafter"/>
</dbReference>
<dbReference type="GO" id="GO:0005794">
    <property type="term" value="C:Golgi apparatus"/>
    <property type="evidence" value="ECO:0007669"/>
    <property type="project" value="TreeGrafter"/>
</dbReference>
<name>A0A067JYV7_JATCU</name>
<dbReference type="PANTHER" id="PTHR21181:SF7">
    <property type="entry name" value="ER MEMBRANE PROTEIN COMPLEX SUBUNIT 5"/>
    <property type="match status" value="1"/>
</dbReference>
<keyword evidence="7 8" id="KW-0472">Membrane</keyword>
<dbReference type="AlphaFoldDB" id="A0A067JYV7"/>
<dbReference type="STRING" id="180498.A0A067JYV7"/>
<dbReference type="InterPro" id="IPR018937">
    <property type="entry name" value="MMgT"/>
</dbReference>
<evidence type="ECO:0000256" key="8">
    <source>
        <dbReference type="SAM" id="Phobius"/>
    </source>
</evidence>
<keyword evidence="10" id="KW-1185">Reference proteome</keyword>
<dbReference type="GO" id="GO:0072546">
    <property type="term" value="C:EMC complex"/>
    <property type="evidence" value="ECO:0007669"/>
    <property type="project" value="TreeGrafter"/>
</dbReference>
<evidence type="ECO:0000256" key="7">
    <source>
        <dbReference type="ARBA" id="ARBA00023136"/>
    </source>
</evidence>
<evidence type="ECO:0000256" key="3">
    <source>
        <dbReference type="ARBA" id="ARBA00011276"/>
    </source>
</evidence>
<gene>
    <name evidence="9" type="ORF">JCGZ_16540</name>
</gene>
<keyword evidence="4 8" id="KW-0812">Transmembrane</keyword>
<comment type="similarity">
    <text evidence="2">Belongs to the membrane magnesium transporter (TC 1.A.67) family.</text>
</comment>
<evidence type="ECO:0000313" key="10">
    <source>
        <dbReference type="Proteomes" id="UP000027138"/>
    </source>
</evidence>
<dbReference type="GO" id="GO:0005769">
    <property type="term" value="C:early endosome"/>
    <property type="evidence" value="ECO:0007669"/>
    <property type="project" value="TreeGrafter"/>
</dbReference>
<evidence type="ECO:0000256" key="5">
    <source>
        <dbReference type="ARBA" id="ARBA00022824"/>
    </source>
</evidence>
<protein>
    <submittedName>
        <fullName evidence="9">Uncharacterized protein</fullName>
    </submittedName>
</protein>
<organism evidence="9 10">
    <name type="scientific">Jatropha curcas</name>
    <name type="common">Barbados nut</name>
    <dbReference type="NCBI Taxonomy" id="180498"/>
    <lineage>
        <taxon>Eukaryota</taxon>
        <taxon>Viridiplantae</taxon>
        <taxon>Streptophyta</taxon>
        <taxon>Embryophyta</taxon>
        <taxon>Tracheophyta</taxon>
        <taxon>Spermatophyta</taxon>
        <taxon>Magnoliopsida</taxon>
        <taxon>eudicotyledons</taxon>
        <taxon>Gunneridae</taxon>
        <taxon>Pentapetalae</taxon>
        <taxon>rosids</taxon>
        <taxon>fabids</taxon>
        <taxon>Malpighiales</taxon>
        <taxon>Euphorbiaceae</taxon>
        <taxon>Crotonoideae</taxon>
        <taxon>Jatropheae</taxon>
        <taxon>Jatropha</taxon>
    </lineage>
</organism>
<comment type="subcellular location">
    <subcellularLocation>
        <location evidence="1">Endoplasmic reticulum membrane</location>
        <topology evidence="1">Multi-pass membrane protein</topology>
    </subcellularLocation>
</comment>
<sequence>MGFGFAIGTFGVLILGHATYSTIQYRGLLKIMEEEFSGPPMNVVVELLLGLVFCFWAALTVPGKFRSIHPYSDENRIVSLPANMDFMVFNHRGKVFPSEMDMKLKH</sequence>
<dbReference type="EMBL" id="KK914761">
    <property type="protein sequence ID" value="KDP29151.1"/>
    <property type="molecule type" value="Genomic_DNA"/>
</dbReference>